<reference evidence="3" key="1">
    <citation type="submission" date="2020-08" db="EMBL/GenBank/DDBJ databases">
        <title>Genome sequencing and assembly of the red palm weevil Rhynchophorus ferrugineus.</title>
        <authorList>
            <person name="Dias G.B."/>
            <person name="Bergman C.M."/>
            <person name="Manee M."/>
        </authorList>
    </citation>
    <scope>NUCLEOTIDE SEQUENCE</scope>
    <source>
        <strain evidence="3">AA-2017</strain>
        <tissue evidence="3">Whole larva</tissue>
    </source>
</reference>
<dbReference type="OrthoDB" id="6627140at2759"/>
<keyword evidence="4" id="KW-1185">Reference proteome</keyword>
<dbReference type="Gene3D" id="2.70.220.10">
    <property type="entry name" value="Ganglioside GM2 activator"/>
    <property type="match status" value="1"/>
</dbReference>
<evidence type="ECO:0000256" key="1">
    <source>
        <dbReference type="ARBA" id="ARBA00022729"/>
    </source>
</evidence>
<sequence>MVNRFVGLILGILPVLIYARTSQTSIEISNRNSFIKRFTDCKEFSNYTIHWTTTDVSRNQSSNLFMISLKCRLDKSISKQFAMEFDVMKCDYNGNLDTCEYFIKHLRRNRVCDNMNKKNTFYTRFMSQFSPPIVGCPVKPGTYVLSKIPMDEEFLKYLPVKDSFWKIRIKGFDKNVLISCVDLDLAITTDAKRG</sequence>
<keyword evidence="1 2" id="KW-0732">Signal</keyword>
<proteinExistence type="predicted"/>
<feature type="chain" id="PRO_5032666034" description="MD-2-related lipid-recognition domain-containing protein" evidence="2">
    <location>
        <begin position="20"/>
        <end position="194"/>
    </location>
</feature>
<organism evidence="3 4">
    <name type="scientific">Rhynchophorus ferrugineus</name>
    <name type="common">Red palm weevil</name>
    <name type="synonym">Curculio ferrugineus</name>
    <dbReference type="NCBI Taxonomy" id="354439"/>
    <lineage>
        <taxon>Eukaryota</taxon>
        <taxon>Metazoa</taxon>
        <taxon>Ecdysozoa</taxon>
        <taxon>Arthropoda</taxon>
        <taxon>Hexapoda</taxon>
        <taxon>Insecta</taxon>
        <taxon>Pterygota</taxon>
        <taxon>Neoptera</taxon>
        <taxon>Endopterygota</taxon>
        <taxon>Coleoptera</taxon>
        <taxon>Polyphaga</taxon>
        <taxon>Cucujiformia</taxon>
        <taxon>Curculionidae</taxon>
        <taxon>Dryophthorinae</taxon>
        <taxon>Rhynchophorus</taxon>
    </lineage>
</organism>
<name>A0A834IP97_RHYFE</name>
<comment type="caution">
    <text evidence="3">The sequence shown here is derived from an EMBL/GenBank/DDBJ whole genome shotgun (WGS) entry which is preliminary data.</text>
</comment>
<accession>A0A834IP97</accession>
<dbReference type="AlphaFoldDB" id="A0A834IP97"/>
<evidence type="ECO:0000313" key="3">
    <source>
        <dbReference type="EMBL" id="KAF7283386.1"/>
    </source>
</evidence>
<feature type="signal peptide" evidence="2">
    <location>
        <begin position="1"/>
        <end position="19"/>
    </location>
</feature>
<gene>
    <name evidence="3" type="ORF">GWI33_000719</name>
</gene>
<dbReference type="EMBL" id="JAACXV010000114">
    <property type="protein sequence ID" value="KAF7283386.1"/>
    <property type="molecule type" value="Genomic_DNA"/>
</dbReference>
<dbReference type="InterPro" id="IPR036846">
    <property type="entry name" value="GM2-AP_sf"/>
</dbReference>
<evidence type="ECO:0008006" key="5">
    <source>
        <dbReference type="Google" id="ProtNLM"/>
    </source>
</evidence>
<protein>
    <recommendedName>
        <fullName evidence="5">MD-2-related lipid-recognition domain-containing protein</fullName>
    </recommendedName>
</protein>
<evidence type="ECO:0000256" key="2">
    <source>
        <dbReference type="SAM" id="SignalP"/>
    </source>
</evidence>
<evidence type="ECO:0000313" key="4">
    <source>
        <dbReference type="Proteomes" id="UP000625711"/>
    </source>
</evidence>
<dbReference type="Proteomes" id="UP000625711">
    <property type="component" value="Unassembled WGS sequence"/>
</dbReference>